<sequence length="100" mass="11663">MEELEYFMKKECFNHVSITSSFEKRWMRLIPLVFITYSLAYLDQSQLWVWRSGRNGEDLNITAGVSSFLAALFFLGYFFFQIPGAHYAEKKSAKILIFGA</sequence>
<dbReference type="AlphaFoldDB" id="A0A941FQ15"/>
<organism evidence="2 3">
    <name type="scientific">Peribacillus frigoritolerans</name>
    <dbReference type="NCBI Taxonomy" id="450367"/>
    <lineage>
        <taxon>Bacteria</taxon>
        <taxon>Bacillati</taxon>
        <taxon>Bacillota</taxon>
        <taxon>Bacilli</taxon>
        <taxon>Bacillales</taxon>
        <taxon>Bacillaceae</taxon>
        <taxon>Peribacillus</taxon>
    </lineage>
</organism>
<name>A0A941FQ15_9BACI</name>
<feature type="transmembrane region" description="Helical" evidence="1">
    <location>
        <begin position="61"/>
        <end position="80"/>
    </location>
</feature>
<gene>
    <name evidence="2" type="ORF">KEH51_08645</name>
</gene>
<feature type="transmembrane region" description="Helical" evidence="1">
    <location>
        <begin position="29"/>
        <end position="49"/>
    </location>
</feature>
<dbReference type="Gene3D" id="1.20.1250.20">
    <property type="entry name" value="MFS general substrate transporter like domains"/>
    <property type="match status" value="1"/>
</dbReference>
<reference evidence="2" key="1">
    <citation type="submission" date="2021-04" db="EMBL/GenBank/DDBJ databases">
        <title>Whole genome sequencing of Enterococci isolates from hospitalized patients.</title>
        <authorList>
            <person name="Ogoti B.M."/>
            <person name="Onyambu F.G."/>
        </authorList>
    </citation>
    <scope>NUCLEOTIDE SEQUENCE</scope>
    <source>
        <strain evidence="2">242</strain>
    </source>
</reference>
<protein>
    <submittedName>
        <fullName evidence="2">Uncharacterized protein</fullName>
    </submittedName>
</protein>
<keyword evidence="1" id="KW-0812">Transmembrane</keyword>
<proteinExistence type="predicted"/>
<evidence type="ECO:0000313" key="2">
    <source>
        <dbReference type="EMBL" id="MBR8644571.1"/>
    </source>
</evidence>
<comment type="caution">
    <text evidence="2">The sequence shown here is derived from an EMBL/GenBank/DDBJ whole genome shotgun (WGS) entry which is preliminary data.</text>
</comment>
<keyword evidence="1" id="KW-1133">Transmembrane helix</keyword>
<evidence type="ECO:0000313" key="3">
    <source>
        <dbReference type="Proteomes" id="UP000680045"/>
    </source>
</evidence>
<dbReference type="SUPFAM" id="SSF103473">
    <property type="entry name" value="MFS general substrate transporter"/>
    <property type="match status" value="1"/>
</dbReference>
<evidence type="ECO:0000256" key="1">
    <source>
        <dbReference type="SAM" id="Phobius"/>
    </source>
</evidence>
<dbReference type="InterPro" id="IPR036259">
    <property type="entry name" value="MFS_trans_sf"/>
</dbReference>
<dbReference type="EMBL" id="JAGTPW010000012">
    <property type="protein sequence ID" value="MBR8644571.1"/>
    <property type="molecule type" value="Genomic_DNA"/>
</dbReference>
<keyword evidence="1" id="KW-0472">Membrane</keyword>
<dbReference type="Proteomes" id="UP000680045">
    <property type="component" value="Unassembled WGS sequence"/>
</dbReference>
<accession>A0A941FQ15</accession>